<reference evidence="4" key="1">
    <citation type="submission" date="2017-02" db="UniProtKB">
        <authorList>
            <consortium name="WormBaseParasite"/>
        </authorList>
    </citation>
    <scope>IDENTIFICATION</scope>
</reference>
<evidence type="ECO:0000313" key="3">
    <source>
        <dbReference type="Proteomes" id="UP000271162"/>
    </source>
</evidence>
<feature type="compositionally biased region" description="Acidic residues" evidence="1">
    <location>
        <begin position="7"/>
        <end position="17"/>
    </location>
</feature>
<name>A0A0N4XRR4_NIPBR</name>
<reference evidence="2 3" key="2">
    <citation type="submission" date="2018-11" db="EMBL/GenBank/DDBJ databases">
        <authorList>
            <consortium name="Pathogen Informatics"/>
        </authorList>
    </citation>
    <scope>NUCLEOTIDE SEQUENCE [LARGE SCALE GENOMIC DNA]</scope>
</reference>
<evidence type="ECO:0000313" key="4">
    <source>
        <dbReference type="WBParaSite" id="NBR_0000521601-mRNA-1"/>
    </source>
</evidence>
<feature type="compositionally biased region" description="Basic and acidic residues" evidence="1">
    <location>
        <begin position="56"/>
        <end position="99"/>
    </location>
</feature>
<sequence>MKSKVEPEEEVAEEEREGDGGAGGGSECGREIRPGRQRDSNGGLGEERGGGSSGRWEGDDTVEKAGKEELRQEKEAEEVNKKDGHKKDELDDKEASMEG</sequence>
<gene>
    <name evidence="2" type="ORF">NBR_LOCUS5217</name>
</gene>
<organism evidence="4">
    <name type="scientific">Nippostrongylus brasiliensis</name>
    <name type="common">Rat hookworm</name>
    <dbReference type="NCBI Taxonomy" id="27835"/>
    <lineage>
        <taxon>Eukaryota</taxon>
        <taxon>Metazoa</taxon>
        <taxon>Ecdysozoa</taxon>
        <taxon>Nematoda</taxon>
        <taxon>Chromadorea</taxon>
        <taxon>Rhabditida</taxon>
        <taxon>Rhabditina</taxon>
        <taxon>Rhabditomorpha</taxon>
        <taxon>Strongyloidea</taxon>
        <taxon>Heligmosomidae</taxon>
        <taxon>Nippostrongylus</taxon>
    </lineage>
</organism>
<dbReference type="AlphaFoldDB" id="A0A0N4XRR4"/>
<dbReference type="WBParaSite" id="NBR_0000521601-mRNA-1">
    <property type="protein sequence ID" value="NBR_0000521601-mRNA-1"/>
    <property type="gene ID" value="NBR_0000521601"/>
</dbReference>
<accession>A0A0N4XRR4</accession>
<protein>
    <submittedName>
        <fullName evidence="4">Prothymosin alpha-like</fullName>
    </submittedName>
</protein>
<evidence type="ECO:0000313" key="2">
    <source>
        <dbReference type="EMBL" id="VDL68806.1"/>
    </source>
</evidence>
<keyword evidence="3" id="KW-1185">Reference proteome</keyword>
<proteinExistence type="predicted"/>
<evidence type="ECO:0000256" key="1">
    <source>
        <dbReference type="SAM" id="MobiDB-lite"/>
    </source>
</evidence>
<dbReference type="Proteomes" id="UP000271162">
    <property type="component" value="Unassembled WGS sequence"/>
</dbReference>
<dbReference type="EMBL" id="UYSL01011925">
    <property type="protein sequence ID" value="VDL68806.1"/>
    <property type="molecule type" value="Genomic_DNA"/>
</dbReference>
<feature type="compositionally biased region" description="Basic and acidic residues" evidence="1">
    <location>
        <begin position="28"/>
        <end position="49"/>
    </location>
</feature>
<feature type="region of interest" description="Disordered" evidence="1">
    <location>
        <begin position="1"/>
        <end position="99"/>
    </location>
</feature>